<dbReference type="EMBL" id="MT142901">
    <property type="protein sequence ID" value="QJA90263.1"/>
    <property type="molecule type" value="Genomic_DNA"/>
</dbReference>
<dbReference type="AlphaFoldDB" id="A0A6M3L7A3"/>
<proteinExistence type="predicted"/>
<gene>
    <name evidence="1" type="ORF">MM415B02411_0008</name>
</gene>
<reference evidence="1" key="1">
    <citation type="submission" date="2020-03" db="EMBL/GenBank/DDBJ databases">
        <title>The deep terrestrial virosphere.</title>
        <authorList>
            <person name="Holmfeldt K."/>
            <person name="Nilsson E."/>
            <person name="Simone D."/>
            <person name="Lopez-Fernandez M."/>
            <person name="Wu X."/>
            <person name="de Brujin I."/>
            <person name="Lundin D."/>
            <person name="Andersson A."/>
            <person name="Bertilsson S."/>
            <person name="Dopson M."/>
        </authorList>
    </citation>
    <scope>NUCLEOTIDE SEQUENCE</scope>
    <source>
        <strain evidence="1">MM415B02411</strain>
    </source>
</reference>
<protein>
    <submittedName>
        <fullName evidence="1">Uncharacterized protein</fullName>
    </submittedName>
</protein>
<name>A0A6M3L7A3_9ZZZZ</name>
<organism evidence="1">
    <name type="scientific">viral metagenome</name>
    <dbReference type="NCBI Taxonomy" id="1070528"/>
    <lineage>
        <taxon>unclassified sequences</taxon>
        <taxon>metagenomes</taxon>
        <taxon>organismal metagenomes</taxon>
    </lineage>
</organism>
<sequence>MDEVSLEDGKDYDDRYRQQRADGELLTDRIDIRHAIATPTHHHEHQTHKKVFLRIGLEIEHLPQKIREHPDASEYHQRPK</sequence>
<evidence type="ECO:0000313" key="1">
    <source>
        <dbReference type="EMBL" id="QJA90263.1"/>
    </source>
</evidence>
<accession>A0A6M3L7A3</accession>